<evidence type="ECO:0000313" key="2">
    <source>
        <dbReference type="Proteomes" id="UP000018948"/>
    </source>
</evidence>
<dbReference type="Proteomes" id="UP000018948">
    <property type="component" value="Unassembled WGS sequence"/>
</dbReference>
<evidence type="ECO:0000313" key="1">
    <source>
        <dbReference type="EMBL" id="ETP32987.1"/>
    </source>
</evidence>
<comment type="caution">
    <text evidence="1">The sequence shown here is derived from an EMBL/GenBank/DDBJ whole genome shotgun (WGS) entry which is preliminary data.</text>
</comment>
<sequence>MARRIRLLAAEVTRSEDWWCPEACYKHKDFAINAETSACKGVPFDMSLWPTLCQGGGAGGDWGQCIDEDAMISSINDRTGGDGGA</sequence>
<organism evidence="1 2">
    <name type="scientific">Phytophthora nicotianae P10297</name>
    <dbReference type="NCBI Taxonomy" id="1317064"/>
    <lineage>
        <taxon>Eukaryota</taxon>
        <taxon>Sar</taxon>
        <taxon>Stramenopiles</taxon>
        <taxon>Oomycota</taxon>
        <taxon>Peronosporomycetes</taxon>
        <taxon>Peronosporales</taxon>
        <taxon>Peronosporaceae</taxon>
        <taxon>Phytophthora</taxon>
    </lineage>
</organism>
<proteinExistence type="predicted"/>
<reference evidence="1 2" key="1">
    <citation type="submission" date="2013-11" db="EMBL/GenBank/DDBJ databases">
        <title>The Genome Sequence of Phytophthora parasitica P10297.</title>
        <authorList>
            <consortium name="The Broad Institute Genomics Platform"/>
            <person name="Russ C."/>
            <person name="Tyler B."/>
            <person name="Panabieres F."/>
            <person name="Shan W."/>
            <person name="Tripathy S."/>
            <person name="Grunwald N."/>
            <person name="Machado M."/>
            <person name="Johnson C.S."/>
            <person name="Walker B."/>
            <person name="Young S.K."/>
            <person name="Zeng Q."/>
            <person name="Gargeya S."/>
            <person name="Fitzgerald M."/>
            <person name="Haas B."/>
            <person name="Abouelleil A."/>
            <person name="Allen A.W."/>
            <person name="Alvarado L."/>
            <person name="Arachchi H.M."/>
            <person name="Berlin A.M."/>
            <person name="Chapman S.B."/>
            <person name="Gainer-Dewar J."/>
            <person name="Goldberg J."/>
            <person name="Griggs A."/>
            <person name="Gujja S."/>
            <person name="Hansen M."/>
            <person name="Howarth C."/>
            <person name="Imamovic A."/>
            <person name="Ireland A."/>
            <person name="Larimer J."/>
            <person name="McCowan C."/>
            <person name="Murphy C."/>
            <person name="Pearson M."/>
            <person name="Poon T.W."/>
            <person name="Priest M."/>
            <person name="Roberts A."/>
            <person name="Saif S."/>
            <person name="Shea T."/>
            <person name="Sisk P."/>
            <person name="Sykes S."/>
            <person name="Wortman J."/>
            <person name="Nusbaum C."/>
            <person name="Birren B."/>
        </authorList>
    </citation>
    <scope>NUCLEOTIDE SEQUENCE [LARGE SCALE GENOMIC DNA]</scope>
    <source>
        <strain evidence="1 2">P10297</strain>
    </source>
</reference>
<dbReference type="AlphaFoldDB" id="W2YDX3"/>
<dbReference type="EMBL" id="ANIY01003893">
    <property type="protein sequence ID" value="ETP32987.1"/>
    <property type="molecule type" value="Genomic_DNA"/>
</dbReference>
<gene>
    <name evidence="1" type="ORF">F442_18421</name>
</gene>
<name>W2YDX3_PHYNI</name>
<accession>W2YDX3</accession>
<protein>
    <submittedName>
        <fullName evidence="1">Uncharacterized protein</fullName>
    </submittedName>
</protein>